<dbReference type="Proteomes" id="UP001234178">
    <property type="component" value="Unassembled WGS sequence"/>
</dbReference>
<feature type="region of interest" description="Disordered" evidence="1">
    <location>
        <begin position="312"/>
        <end position="338"/>
    </location>
</feature>
<protein>
    <recommendedName>
        <fullName evidence="4">HAT C-terminal dimerisation domain-containing protein</fullName>
    </recommendedName>
</protein>
<organism evidence="2 3">
    <name type="scientific">Daphnia magna</name>
    <dbReference type="NCBI Taxonomy" id="35525"/>
    <lineage>
        <taxon>Eukaryota</taxon>
        <taxon>Metazoa</taxon>
        <taxon>Ecdysozoa</taxon>
        <taxon>Arthropoda</taxon>
        <taxon>Crustacea</taxon>
        <taxon>Branchiopoda</taxon>
        <taxon>Diplostraca</taxon>
        <taxon>Cladocera</taxon>
        <taxon>Anomopoda</taxon>
        <taxon>Daphniidae</taxon>
        <taxon>Daphnia</taxon>
    </lineage>
</organism>
<evidence type="ECO:0000313" key="3">
    <source>
        <dbReference type="Proteomes" id="UP001234178"/>
    </source>
</evidence>
<proteinExistence type="predicted"/>
<name>A0ABR0B756_9CRUS</name>
<evidence type="ECO:0000313" key="2">
    <source>
        <dbReference type="EMBL" id="KAK4037525.1"/>
    </source>
</evidence>
<evidence type="ECO:0008006" key="4">
    <source>
        <dbReference type="Google" id="ProtNLM"/>
    </source>
</evidence>
<sequence length="683" mass="78268">MYFGAKVENLIKQVLQVSDLVRMVSKKDVVKSFHLKRLEFFIELCNQINQRDKHKDPVVSRLHFIDPIVALSATLSGLDVDDICNEWRNVPQLKALRDNFRKYQSALPQEKKRKAKLREVKQVPTPRSLRRQRRLKRENENESDTSDSTDEIHKKPTDSIGQGFGNLIAFMEFLMVLHHSSASAERCFSVLKLICSPLCKKLSPETTLILMHVNSYVRCPIQNWEIPESMLSFKMKSHPTSSQSHTHDLISGIIGEQIEKFKIEGKVVCIVSDNGANIRKAVRSIQDCAQERENARHLTCMQAAKAKRQVKAAKLSDISGKPKAKKAKQSSSENDSSITHEAVMHIDIESESDMEPHNHIVGIDFNKVLDAIRPVSLETDHDEAFRKLQKLWNISCQVKTRVVPRWNLEYDSVNSITEQDSVILDGIMKKLKLKHLNASDRVLLKEYLAVMGPIVIYLDVMQGERNTYLGCVIPCIGKIKTAIAEMTNILYRGYGANFRRGIMTHLNRRFDTILKRELFMLSTVNRHFKLNSVQKEEEELATHVRRLLEKKLEELHSVISSTNTMLQTKSEDPLHIPSRATPITLENIRESNLCFYDLTQLCRQALLLSACLVQLIRQNTGQADLSFIQQNLIGDLDLDQPQKKIDLSFNRLPIDPSTYQFSITKFFKSKLAFFLPTNYMCIS</sequence>
<feature type="region of interest" description="Disordered" evidence="1">
    <location>
        <begin position="109"/>
        <end position="158"/>
    </location>
</feature>
<dbReference type="SUPFAM" id="SSF53098">
    <property type="entry name" value="Ribonuclease H-like"/>
    <property type="match status" value="1"/>
</dbReference>
<accession>A0ABR0B756</accession>
<gene>
    <name evidence="2" type="ORF">OUZ56_029557</name>
</gene>
<reference evidence="2 3" key="1">
    <citation type="journal article" date="2023" name="Nucleic Acids Res.">
        <title>The hologenome of Daphnia magna reveals possible DNA methylation and microbiome-mediated evolution of the host genome.</title>
        <authorList>
            <person name="Chaturvedi A."/>
            <person name="Li X."/>
            <person name="Dhandapani V."/>
            <person name="Marshall H."/>
            <person name="Kissane S."/>
            <person name="Cuenca-Cambronero M."/>
            <person name="Asole G."/>
            <person name="Calvet F."/>
            <person name="Ruiz-Romero M."/>
            <person name="Marangio P."/>
            <person name="Guigo R."/>
            <person name="Rago D."/>
            <person name="Mirbahai L."/>
            <person name="Eastwood N."/>
            <person name="Colbourne J.K."/>
            <person name="Zhou J."/>
            <person name="Mallon E."/>
            <person name="Orsini L."/>
        </authorList>
    </citation>
    <scope>NUCLEOTIDE SEQUENCE [LARGE SCALE GENOMIC DNA]</scope>
    <source>
        <strain evidence="2">LRV0_1</strain>
    </source>
</reference>
<dbReference type="InterPro" id="IPR012337">
    <property type="entry name" value="RNaseH-like_sf"/>
</dbReference>
<dbReference type="PANTHER" id="PTHR47501">
    <property type="entry name" value="TRANSPOSASE-RELATED"/>
    <property type="match status" value="1"/>
</dbReference>
<dbReference type="EMBL" id="JAOYFB010000040">
    <property type="protein sequence ID" value="KAK4037525.1"/>
    <property type="molecule type" value="Genomic_DNA"/>
</dbReference>
<comment type="caution">
    <text evidence="2">The sequence shown here is derived from an EMBL/GenBank/DDBJ whole genome shotgun (WGS) entry which is preliminary data.</text>
</comment>
<keyword evidence="3" id="KW-1185">Reference proteome</keyword>
<dbReference type="PANTHER" id="PTHR47501:SF5">
    <property type="entry name" value="HAT C-TERMINAL DIMERISATION DOMAIN-CONTAINING PROTEIN"/>
    <property type="match status" value="1"/>
</dbReference>
<evidence type="ECO:0000256" key="1">
    <source>
        <dbReference type="SAM" id="MobiDB-lite"/>
    </source>
</evidence>